<protein>
    <submittedName>
        <fullName evidence="1">Uncharacterized protein</fullName>
    </submittedName>
</protein>
<dbReference type="Proteomes" id="UP001595997">
    <property type="component" value="Unassembled WGS sequence"/>
</dbReference>
<organism evidence="1 2">
    <name type="scientific">Streptomyces ovatisporus</name>
    <dbReference type="NCBI Taxonomy" id="1128682"/>
    <lineage>
        <taxon>Bacteria</taxon>
        <taxon>Bacillati</taxon>
        <taxon>Actinomycetota</taxon>
        <taxon>Actinomycetes</taxon>
        <taxon>Kitasatosporales</taxon>
        <taxon>Streptomycetaceae</taxon>
        <taxon>Streptomyces</taxon>
    </lineage>
</organism>
<comment type="caution">
    <text evidence="1">The sequence shown here is derived from an EMBL/GenBank/DDBJ whole genome shotgun (WGS) entry which is preliminary data.</text>
</comment>
<evidence type="ECO:0000313" key="1">
    <source>
        <dbReference type="EMBL" id="MFC4497571.1"/>
    </source>
</evidence>
<sequence>MAALRPAAAERARAVQRTAQELVVGPGGEAAERARAVQRTAQALVVGPGGEAAATAPPRPA</sequence>
<gene>
    <name evidence="1" type="ORF">ACFPA8_25915</name>
</gene>
<accession>A0ABV9AFB9</accession>
<evidence type="ECO:0000313" key="2">
    <source>
        <dbReference type="Proteomes" id="UP001595997"/>
    </source>
</evidence>
<proteinExistence type="predicted"/>
<reference evidence="2" key="1">
    <citation type="journal article" date="2019" name="Int. J. Syst. Evol. Microbiol.">
        <title>The Global Catalogue of Microorganisms (GCM) 10K type strain sequencing project: providing services to taxonomists for standard genome sequencing and annotation.</title>
        <authorList>
            <consortium name="The Broad Institute Genomics Platform"/>
            <consortium name="The Broad Institute Genome Sequencing Center for Infectious Disease"/>
            <person name="Wu L."/>
            <person name="Ma J."/>
        </authorList>
    </citation>
    <scope>NUCLEOTIDE SEQUENCE [LARGE SCALE GENOMIC DNA]</scope>
    <source>
        <strain evidence="2">CGMCC 4.7357</strain>
    </source>
</reference>
<dbReference type="RefSeq" id="WP_386452389.1">
    <property type="nucleotide sequence ID" value="NZ_JBHSFH010000016.1"/>
</dbReference>
<dbReference type="EMBL" id="JBHSFH010000016">
    <property type="protein sequence ID" value="MFC4497571.1"/>
    <property type="molecule type" value="Genomic_DNA"/>
</dbReference>
<name>A0ABV9AFB9_9ACTN</name>
<keyword evidence="2" id="KW-1185">Reference proteome</keyword>